<dbReference type="PANTHER" id="PTHR34222">
    <property type="entry name" value="GAG_PRE-INTEGRS DOMAIN-CONTAINING PROTEIN"/>
    <property type="match status" value="1"/>
</dbReference>
<dbReference type="EMBL" id="OOIL02005040">
    <property type="protein sequence ID" value="VFQ93811.1"/>
    <property type="molecule type" value="Genomic_DNA"/>
</dbReference>
<dbReference type="AlphaFoldDB" id="A0A484MXT3"/>
<feature type="domain" description="Retrovirus-related Pol polyprotein from transposon TNT 1-94-like beta-barrel" evidence="1">
    <location>
        <begin position="294"/>
        <end position="368"/>
    </location>
</feature>
<dbReference type="InterPro" id="IPR054722">
    <property type="entry name" value="PolX-like_BBD"/>
</dbReference>
<name>A0A484MXT3_9ASTE</name>
<protein>
    <recommendedName>
        <fullName evidence="1">Retrovirus-related Pol polyprotein from transposon TNT 1-94-like beta-barrel domain-containing protein</fullName>
    </recommendedName>
</protein>
<evidence type="ECO:0000313" key="3">
    <source>
        <dbReference type="Proteomes" id="UP000595140"/>
    </source>
</evidence>
<accession>A0A484MXT3</accession>
<dbReference type="OrthoDB" id="1282216at2759"/>
<keyword evidence="3" id="KW-1185">Reference proteome</keyword>
<dbReference type="PANTHER" id="PTHR34222:SF33">
    <property type="entry name" value="RETROTRANSPOSON GAG DOMAIN-CONTAINING PROTEIN"/>
    <property type="match status" value="1"/>
</dbReference>
<gene>
    <name evidence="2" type="ORF">CCAM_LOCUS35587</name>
</gene>
<organism evidence="2 3">
    <name type="scientific">Cuscuta campestris</name>
    <dbReference type="NCBI Taxonomy" id="132261"/>
    <lineage>
        <taxon>Eukaryota</taxon>
        <taxon>Viridiplantae</taxon>
        <taxon>Streptophyta</taxon>
        <taxon>Embryophyta</taxon>
        <taxon>Tracheophyta</taxon>
        <taxon>Spermatophyta</taxon>
        <taxon>Magnoliopsida</taxon>
        <taxon>eudicotyledons</taxon>
        <taxon>Gunneridae</taxon>
        <taxon>Pentapetalae</taxon>
        <taxon>asterids</taxon>
        <taxon>lamiids</taxon>
        <taxon>Solanales</taxon>
        <taxon>Convolvulaceae</taxon>
        <taxon>Cuscuteae</taxon>
        <taxon>Cuscuta</taxon>
        <taxon>Cuscuta subgen. Grammica</taxon>
        <taxon>Cuscuta sect. Cleistogrammica</taxon>
    </lineage>
</organism>
<evidence type="ECO:0000259" key="1">
    <source>
        <dbReference type="Pfam" id="PF22936"/>
    </source>
</evidence>
<sequence length="452" mass="50148">MADMNSTTRPPIDIQSEFQSNAPRLFQLHKEMVTLVQGSDSVSEYFTKLKGLWDTYMTMVTLPHCRCDTAGSYSKLLQDQHLMQFLMGLNDSFKTARGNILMMKPLPNLNQAYKLINQEESQRDCTNIAPLAYESTAMASIHHTKSQSSNKPVYGITPSGKKSKYFCQHCKVFGHSIERCFKIHGYPKTNKVQSSPGDQAFSHGKKVVGNVFSEGTYDYSSASLSSNESFKNDEVPVSLAPSQYSQLIGLLSKDVPSNTAHDSSHSFLSNHMASNVHLAVIGYCFFSPCDKTDWIIDSGASDHISPHLSNFSPYEPISESCFITIPNGQRAKVLHKGSVILHNGIELLNVLHVPDFHYNLLSVQKLVDQLSCSFVFYPTHCLIQDSMKKSSLLVGKQSGGLYFVQQCSPSASHAYSHSSVVSTVGAESRGVPMSFLIERIMAPTLENLNSEW</sequence>
<dbReference type="Pfam" id="PF22936">
    <property type="entry name" value="Pol_BBD"/>
    <property type="match status" value="1"/>
</dbReference>
<reference evidence="2 3" key="1">
    <citation type="submission" date="2018-04" db="EMBL/GenBank/DDBJ databases">
        <authorList>
            <person name="Vogel A."/>
        </authorList>
    </citation>
    <scope>NUCLEOTIDE SEQUENCE [LARGE SCALE GENOMIC DNA]</scope>
</reference>
<proteinExistence type="predicted"/>
<dbReference type="Proteomes" id="UP000595140">
    <property type="component" value="Unassembled WGS sequence"/>
</dbReference>
<evidence type="ECO:0000313" key="2">
    <source>
        <dbReference type="EMBL" id="VFQ93811.1"/>
    </source>
</evidence>